<accession>A0ABP0IPM1</accession>
<dbReference type="EMBL" id="CAXAMN010003171">
    <property type="protein sequence ID" value="CAK9003284.1"/>
    <property type="molecule type" value="Genomic_DNA"/>
</dbReference>
<keyword evidence="2" id="KW-1185">Reference proteome</keyword>
<evidence type="ECO:0000313" key="1">
    <source>
        <dbReference type="EMBL" id="CAK9003284.1"/>
    </source>
</evidence>
<gene>
    <name evidence="1" type="ORF">CCMP2556_LOCUS7227</name>
</gene>
<reference evidence="1 2" key="1">
    <citation type="submission" date="2024-02" db="EMBL/GenBank/DDBJ databases">
        <authorList>
            <person name="Chen Y."/>
            <person name="Shah S."/>
            <person name="Dougan E. K."/>
            <person name="Thang M."/>
            <person name="Chan C."/>
        </authorList>
    </citation>
    <scope>NUCLEOTIDE SEQUENCE [LARGE SCALE GENOMIC DNA]</scope>
</reference>
<organism evidence="1 2">
    <name type="scientific">Durusdinium trenchii</name>
    <dbReference type="NCBI Taxonomy" id="1381693"/>
    <lineage>
        <taxon>Eukaryota</taxon>
        <taxon>Sar</taxon>
        <taxon>Alveolata</taxon>
        <taxon>Dinophyceae</taxon>
        <taxon>Suessiales</taxon>
        <taxon>Symbiodiniaceae</taxon>
        <taxon>Durusdinium</taxon>
    </lineage>
</organism>
<dbReference type="Proteomes" id="UP001642484">
    <property type="component" value="Unassembled WGS sequence"/>
</dbReference>
<comment type="caution">
    <text evidence="1">The sequence shown here is derived from an EMBL/GenBank/DDBJ whole genome shotgun (WGS) entry which is preliminary data.</text>
</comment>
<sequence>MHRNVPKEKDGVTYNVHLPPIYSLLWQWKAGISNQTFTWPGLLGEQPCKKRLRPERAEVIPSATVQSLARSLARGAPAVQVAEHAQAILDDDAANGFARKDRTLQRLARAGAAHSARDVFAALKDAALKVSMKISYVSLGQAREHPMIPPSDFVLALTQRNRLALLLPDTTLDSSACVLEEYWRRFKLQFGADHDVFSHVPPEHLSSCVPIKIHGDEGRSKKMPIMLLNFQPILGAGTSKSVLRSKRVQGESMKLNMLGNPEMTRFLCLAALKETYEEDDAALPDAMKIIAEDLHRALTQGIDLPGGRKLRLACTSVKGDWPFLIAAADLNRHFRRAPKAGHTEGGHGICHWCLAAAASAPWDSLQPFTALLPAPHGSPENLYRPDIWHNWHLGHGRYFLSSAFIIVRSLWNEESVHDGFAGMTCSWRAFCRLKKVKPPLSKLTKEICGYTALAEGFNDNFAVRRLFFDLVSMHVLCSAVLVGKCVPSSIAEQFLESALMQPDRAELVLLDRRLALILLVAKSINSCMRKLYGAGAWLRDDEAAGIAADGLCACRGYRALATESLERGEPRFPLHSKFHMLVHTFRNMELDARKLTWQESPMCDNCQMDEGF</sequence>
<evidence type="ECO:0000313" key="2">
    <source>
        <dbReference type="Proteomes" id="UP001642484"/>
    </source>
</evidence>
<name>A0ABP0IPM1_9DINO</name>
<protein>
    <submittedName>
        <fullName evidence="1">Uncharacterized protein</fullName>
    </submittedName>
</protein>
<proteinExistence type="predicted"/>
<feature type="non-terminal residue" evidence="1">
    <location>
        <position position="612"/>
    </location>
</feature>